<organism evidence="8 9">
    <name type="scientific">Dechloromonas denitrificans</name>
    <dbReference type="NCBI Taxonomy" id="281362"/>
    <lineage>
        <taxon>Bacteria</taxon>
        <taxon>Pseudomonadati</taxon>
        <taxon>Pseudomonadota</taxon>
        <taxon>Betaproteobacteria</taxon>
        <taxon>Rhodocyclales</taxon>
        <taxon>Azonexaceae</taxon>
        <taxon>Dechloromonas</taxon>
    </lineage>
</organism>
<evidence type="ECO:0000256" key="1">
    <source>
        <dbReference type="ARBA" id="ARBA00010577"/>
    </source>
</evidence>
<evidence type="ECO:0000313" key="9">
    <source>
        <dbReference type="Proteomes" id="UP000070186"/>
    </source>
</evidence>
<keyword evidence="9" id="KW-1185">Reference proteome</keyword>
<keyword evidence="8" id="KW-0966">Cell projection</keyword>
<dbReference type="Proteomes" id="UP000070186">
    <property type="component" value="Unassembled WGS sequence"/>
</dbReference>
<dbReference type="STRING" id="281362.AT959_14250"/>
<evidence type="ECO:0000256" key="3">
    <source>
        <dbReference type="ARBA" id="ARBA00022795"/>
    </source>
</evidence>
<dbReference type="InterPro" id="IPR005648">
    <property type="entry name" value="FlgD"/>
</dbReference>
<keyword evidence="8" id="KW-0282">Flagellum</keyword>
<comment type="caution">
    <text evidence="8">The sequence shown here is derived from an EMBL/GenBank/DDBJ whole genome shotgun (WGS) entry which is preliminary data.</text>
</comment>
<accession>A0A133XHR4</accession>
<dbReference type="GO" id="GO:0044781">
    <property type="term" value="P:bacterial-type flagellum organization"/>
    <property type="evidence" value="ECO:0007669"/>
    <property type="project" value="UniProtKB-UniRule"/>
</dbReference>
<evidence type="ECO:0000256" key="4">
    <source>
        <dbReference type="ARBA" id="ARBA00024746"/>
    </source>
</evidence>
<sequence>MSTVSSTSSNADVIAALNGTNSKSSTNKAQDLQNSFLTMLTTQLQNQDPLNPMDNAQMTSQLAQISTLEGIQGLNTTLTKLLSSYNTSQALQAAGAIGSQVLTEGSNLVLSKGVTQGGVSLGSAADKVTVTIKNAAGAVVQTQDLGKQSAGIVAFAWDGKNASGTQLADGKYTFTIEASKAGTKVTATPIQVGTVSAVVKNGSSFELELSSGETVAFDEVLQFM</sequence>
<feature type="domain" description="FlgD/Vpr Ig-like" evidence="6">
    <location>
        <begin position="111"/>
        <end position="181"/>
    </location>
</feature>
<proteinExistence type="inferred from homology"/>
<dbReference type="EMBL" id="LODL01000021">
    <property type="protein sequence ID" value="KXB30489.1"/>
    <property type="molecule type" value="Genomic_DNA"/>
</dbReference>
<comment type="function">
    <text evidence="4 5">Required for flagellar hook formation. May act as a scaffolding protein.</text>
</comment>
<protein>
    <recommendedName>
        <fullName evidence="2 5">Basal-body rod modification protein FlgD</fullName>
    </recommendedName>
</protein>
<dbReference type="Pfam" id="PF13860">
    <property type="entry name" value="FlgD_ig"/>
    <property type="match status" value="1"/>
</dbReference>
<dbReference type="RefSeq" id="WP_066884160.1">
    <property type="nucleotide sequence ID" value="NZ_LODL01000021.1"/>
</dbReference>
<dbReference type="Gene3D" id="2.30.30.910">
    <property type="match status" value="1"/>
</dbReference>
<dbReference type="InterPro" id="IPR025965">
    <property type="entry name" value="FlgD/Vpr_Ig-like"/>
</dbReference>
<evidence type="ECO:0000256" key="5">
    <source>
        <dbReference type="RuleBase" id="RU362076"/>
    </source>
</evidence>
<dbReference type="Pfam" id="PF03963">
    <property type="entry name" value="FlgD"/>
    <property type="match status" value="1"/>
</dbReference>
<dbReference type="InterPro" id="IPR025963">
    <property type="entry name" value="FLgD_Tudor"/>
</dbReference>
<keyword evidence="3 5" id="KW-1005">Bacterial flagellum biogenesis</keyword>
<gene>
    <name evidence="8" type="ORF">AT959_14250</name>
</gene>
<evidence type="ECO:0000313" key="8">
    <source>
        <dbReference type="EMBL" id="KXB30489.1"/>
    </source>
</evidence>
<name>A0A133XHR4_9RHOO</name>
<keyword evidence="8" id="KW-0969">Cilium</keyword>
<dbReference type="Pfam" id="PF13861">
    <property type="entry name" value="FLgD_tudor"/>
    <property type="match status" value="1"/>
</dbReference>
<dbReference type="AlphaFoldDB" id="A0A133XHR4"/>
<comment type="similarity">
    <text evidence="1 5">Belongs to the FlgD family.</text>
</comment>
<feature type="domain" description="FlgD Tudor-like" evidence="7">
    <location>
        <begin position="88"/>
        <end position="220"/>
    </location>
</feature>
<dbReference type="Gene3D" id="2.60.40.4070">
    <property type="match status" value="1"/>
</dbReference>
<evidence type="ECO:0000259" key="6">
    <source>
        <dbReference type="Pfam" id="PF13860"/>
    </source>
</evidence>
<evidence type="ECO:0000256" key="2">
    <source>
        <dbReference type="ARBA" id="ARBA00016013"/>
    </source>
</evidence>
<evidence type="ECO:0000259" key="7">
    <source>
        <dbReference type="Pfam" id="PF13861"/>
    </source>
</evidence>
<reference evidence="8 9" key="1">
    <citation type="submission" date="2015-12" db="EMBL/GenBank/DDBJ databases">
        <title>Nitrous oxide reduction kinetics distinguish bacteria harboring typical versus atypical NosZ.</title>
        <authorList>
            <person name="Yoon S."/>
            <person name="Nissen S."/>
            <person name="Park D."/>
            <person name="Sanford R.A."/>
            <person name="Loeffler F.E."/>
        </authorList>
    </citation>
    <scope>NUCLEOTIDE SEQUENCE [LARGE SCALE GENOMIC DNA]</scope>
    <source>
        <strain evidence="8 9">ATCC BAA-841</strain>
    </source>
</reference>